<feature type="region of interest" description="Disordered" evidence="1">
    <location>
        <begin position="12"/>
        <end position="50"/>
    </location>
</feature>
<protein>
    <submittedName>
        <fullName evidence="2">Uncharacterized protein</fullName>
    </submittedName>
</protein>
<feature type="region of interest" description="Disordered" evidence="1">
    <location>
        <begin position="66"/>
        <end position="198"/>
    </location>
</feature>
<organism evidence="2 3">
    <name type="scientific">Trichophyton tonsurans (strain CBS 112818)</name>
    <name type="common">Scalp ringworm fungus</name>
    <dbReference type="NCBI Taxonomy" id="647933"/>
    <lineage>
        <taxon>Eukaryota</taxon>
        <taxon>Fungi</taxon>
        <taxon>Dikarya</taxon>
        <taxon>Ascomycota</taxon>
        <taxon>Pezizomycotina</taxon>
        <taxon>Eurotiomycetes</taxon>
        <taxon>Eurotiomycetidae</taxon>
        <taxon>Onygenales</taxon>
        <taxon>Arthrodermataceae</taxon>
        <taxon>Trichophyton</taxon>
    </lineage>
</organism>
<proteinExistence type="predicted"/>
<evidence type="ECO:0000313" key="3">
    <source>
        <dbReference type="Proteomes" id="UP000009172"/>
    </source>
</evidence>
<feature type="compositionally biased region" description="Basic and acidic residues" evidence="1">
    <location>
        <begin position="105"/>
        <end position="122"/>
    </location>
</feature>
<dbReference type="Proteomes" id="UP000009172">
    <property type="component" value="Unassembled WGS sequence"/>
</dbReference>
<feature type="compositionally biased region" description="Basic and acidic residues" evidence="1">
    <location>
        <begin position="75"/>
        <end position="90"/>
    </location>
</feature>
<dbReference type="EMBL" id="GG698477">
    <property type="protein sequence ID" value="EGD92721.1"/>
    <property type="molecule type" value="Genomic_DNA"/>
</dbReference>
<feature type="compositionally biased region" description="Acidic residues" evidence="1">
    <location>
        <begin position="123"/>
        <end position="136"/>
    </location>
</feature>
<sequence>MQTVLGEYVSIHEDGRSCHPSSSWGRGGGFWVKQAGKKNKKDSSSRIRATDGMCLGVCDKEGGRFRIDVSFAGQSKRETRGREQREEGGRRRARAEAPGQKKGRKERETRQERDREREKVREEEEEEEEEGEGEEEERGRYVGDDDGGWKVRRRDQQQKKKKVDFLWGSIKGKRKNKNKNKNKNKGTQRYRSGHGNTV</sequence>
<dbReference type="AlphaFoldDB" id="F2RN22"/>
<name>F2RN22_TRIT1</name>
<keyword evidence="3" id="KW-1185">Reference proteome</keyword>
<feature type="compositionally biased region" description="Basic and acidic residues" evidence="1">
    <location>
        <begin position="137"/>
        <end position="158"/>
    </location>
</feature>
<feature type="compositionally biased region" description="Basic residues" evidence="1">
    <location>
        <begin position="171"/>
        <end position="192"/>
    </location>
</feature>
<evidence type="ECO:0000313" key="2">
    <source>
        <dbReference type="EMBL" id="EGD92721.1"/>
    </source>
</evidence>
<dbReference type="HOGENOM" id="CLU_1379024_0_0_1"/>
<gene>
    <name evidence="2" type="ORF">TESG_00291</name>
</gene>
<reference evidence="3" key="1">
    <citation type="journal article" date="2012" name="MBio">
        <title>Comparative genome analysis of Trichophyton rubrum and related dermatophytes reveals candidate genes involved in infection.</title>
        <authorList>
            <person name="Martinez D.A."/>
            <person name="Oliver B.G."/>
            <person name="Graeser Y."/>
            <person name="Goldberg J.M."/>
            <person name="Li W."/>
            <person name="Martinez-Rossi N.M."/>
            <person name="Monod M."/>
            <person name="Shelest E."/>
            <person name="Barton R.C."/>
            <person name="Birch E."/>
            <person name="Brakhage A.A."/>
            <person name="Chen Z."/>
            <person name="Gurr S.J."/>
            <person name="Heiman D."/>
            <person name="Heitman J."/>
            <person name="Kosti I."/>
            <person name="Rossi A."/>
            <person name="Saif S."/>
            <person name="Samalova M."/>
            <person name="Saunders C.W."/>
            <person name="Shea T."/>
            <person name="Summerbell R.C."/>
            <person name="Xu J."/>
            <person name="Young S."/>
            <person name="Zeng Q."/>
            <person name="Birren B.W."/>
            <person name="Cuomo C.A."/>
            <person name="White T.C."/>
        </authorList>
    </citation>
    <scope>NUCLEOTIDE SEQUENCE [LARGE SCALE GENOMIC DNA]</scope>
    <source>
        <strain evidence="3">CBS 112818</strain>
    </source>
</reference>
<accession>F2RN22</accession>
<evidence type="ECO:0000256" key="1">
    <source>
        <dbReference type="SAM" id="MobiDB-lite"/>
    </source>
</evidence>